<gene>
    <name evidence="3" type="ORF">LCGC14_3100810</name>
</gene>
<dbReference type="PROSITE" id="PS00678">
    <property type="entry name" value="WD_REPEATS_1"/>
    <property type="match status" value="1"/>
</dbReference>
<dbReference type="InterPro" id="IPR015943">
    <property type="entry name" value="WD40/YVTN_repeat-like_dom_sf"/>
</dbReference>
<reference evidence="3" key="1">
    <citation type="journal article" date="2015" name="Nature">
        <title>Complex archaea that bridge the gap between prokaryotes and eukaryotes.</title>
        <authorList>
            <person name="Spang A."/>
            <person name="Saw J.H."/>
            <person name="Jorgensen S.L."/>
            <person name="Zaremba-Niedzwiedzka K."/>
            <person name="Martijn J."/>
            <person name="Lind A.E."/>
            <person name="van Eijk R."/>
            <person name="Schleper C."/>
            <person name="Guy L."/>
            <person name="Ettema T.J."/>
        </authorList>
    </citation>
    <scope>NUCLEOTIDE SEQUENCE</scope>
</reference>
<dbReference type="AlphaFoldDB" id="A0A0F8WWN8"/>
<dbReference type="Gene3D" id="2.130.10.10">
    <property type="entry name" value="YVTN repeat-like/Quinoprotein amine dehydrogenase"/>
    <property type="match status" value="1"/>
</dbReference>
<protein>
    <submittedName>
        <fullName evidence="3">Uncharacterized protein</fullName>
    </submittedName>
</protein>
<dbReference type="InterPro" id="IPR019775">
    <property type="entry name" value="WD40_repeat_CS"/>
</dbReference>
<dbReference type="PANTHER" id="PTHR19879">
    <property type="entry name" value="TRANSCRIPTION INITIATION FACTOR TFIID"/>
    <property type="match status" value="1"/>
</dbReference>
<sequence length="105" mass="11237">MTTRPACFLKHRVGWTGGFDSTARLWNLAAVDPSVDPVVLLGHADCIQSVGFSSDGRWMATGSLDKTARLWDLQADDPAEGSIVLRGHAGPINALAISPDAHWLV</sequence>
<dbReference type="PANTHER" id="PTHR19879:SF9">
    <property type="entry name" value="TRANSCRIPTION INITIATION FACTOR TFIID SUBUNIT 5"/>
    <property type="match status" value="1"/>
</dbReference>
<evidence type="ECO:0000256" key="1">
    <source>
        <dbReference type="ARBA" id="ARBA00022574"/>
    </source>
</evidence>
<keyword evidence="1" id="KW-0853">WD repeat</keyword>
<accession>A0A0F8WWN8</accession>
<dbReference type="InterPro" id="IPR036322">
    <property type="entry name" value="WD40_repeat_dom_sf"/>
</dbReference>
<dbReference type="SMART" id="SM00320">
    <property type="entry name" value="WD40"/>
    <property type="match status" value="1"/>
</dbReference>
<evidence type="ECO:0000313" key="3">
    <source>
        <dbReference type="EMBL" id="KKK52845.1"/>
    </source>
</evidence>
<organism evidence="3">
    <name type="scientific">marine sediment metagenome</name>
    <dbReference type="NCBI Taxonomy" id="412755"/>
    <lineage>
        <taxon>unclassified sequences</taxon>
        <taxon>metagenomes</taxon>
        <taxon>ecological metagenomes</taxon>
    </lineage>
</organism>
<evidence type="ECO:0000256" key="2">
    <source>
        <dbReference type="ARBA" id="ARBA00022737"/>
    </source>
</evidence>
<dbReference type="PROSITE" id="PS50082">
    <property type="entry name" value="WD_REPEATS_2"/>
    <property type="match status" value="1"/>
</dbReference>
<dbReference type="EMBL" id="LAZR01066807">
    <property type="protein sequence ID" value="KKK52845.1"/>
    <property type="molecule type" value="Genomic_DNA"/>
</dbReference>
<dbReference type="PROSITE" id="PS50294">
    <property type="entry name" value="WD_REPEATS_REGION"/>
    <property type="match status" value="1"/>
</dbReference>
<dbReference type="Pfam" id="PF00400">
    <property type="entry name" value="WD40"/>
    <property type="match status" value="2"/>
</dbReference>
<keyword evidence="2" id="KW-0677">Repeat</keyword>
<name>A0A0F8WWN8_9ZZZZ</name>
<comment type="caution">
    <text evidence="3">The sequence shown here is derived from an EMBL/GenBank/DDBJ whole genome shotgun (WGS) entry which is preliminary data.</text>
</comment>
<proteinExistence type="predicted"/>
<dbReference type="InterPro" id="IPR001680">
    <property type="entry name" value="WD40_rpt"/>
</dbReference>
<feature type="non-terminal residue" evidence="3">
    <location>
        <position position="105"/>
    </location>
</feature>
<dbReference type="SUPFAM" id="SSF50978">
    <property type="entry name" value="WD40 repeat-like"/>
    <property type="match status" value="1"/>
</dbReference>